<dbReference type="CDD" id="cd09272">
    <property type="entry name" value="RNase_HI_RT_Ty1"/>
    <property type="match status" value="1"/>
</dbReference>
<dbReference type="AlphaFoldDB" id="A0AAW2NIY1"/>
<dbReference type="SUPFAM" id="SSF56672">
    <property type="entry name" value="DNA/RNA polymerases"/>
    <property type="match status" value="1"/>
</dbReference>
<dbReference type="EMBL" id="JACGWM010000011">
    <property type="protein sequence ID" value="KAL0342491.1"/>
    <property type="molecule type" value="Genomic_DNA"/>
</dbReference>
<name>A0AAW2NIY1_9LAMI</name>
<evidence type="ECO:0000313" key="1">
    <source>
        <dbReference type="EMBL" id="KAL0342491.1"/>
    </source>
</evidence>
<reference evidence="1" key="1">
    <citation type="submission" date="2020-06" db="EMBL/GenBank/DDBJ databases">
        <authorList>
            <person name="Li T."/>
            <person name="Hu X."/>
            <person name="Zhang T."/>
            <person name="Song X."/>
            <person name="Zhang H."/>
            <person name="Dai N."/>
            <person name="Sheng W."/>
            <person name="Hou X."/>
            <person name="Wei L."/>
        </authorList>
    </citation>
    <scope>NUCLEOTIDE SEQUENCE</scope>
    <source>
        <strain evidence="1">KEN8</strain>
        <tissue evidence="1">Leaf</tissue>
    </source>
</reference>
<comment type="caution">
    <text evidence="1">The sequence shown here is derived from an EMBL/GenBank/DDBJ whole genome shotgun (WGS) entry which is preliminary data.</text>
</comment>
<protein>
    <submittedName>
        <fullName evidence="1">Retrovirus-related Pol polyprotein from transposon RE1</fullName>
    </submittedName>
</protein>
<dbReference type="InterPro" id="IPR043502">
    <property type="entry name" value="DNA/RNA_pol_sf"/>
</dbReference>
<dbReference type="PANTHER" id="PTHR11439:SF465">
    <property type="entry name" value="REVERSE TRANSCRIPTASE TY1_COPIA-TYPE DOMAIN-CONTAINING PROTEIN"/>
    <property type="match status" value="1"/>
</dbReference>
<sequence length="223" mass="25471">MPVIIAELEVYRQLIGRLIYLGYSRLDISHAFEQLSRFLQSPCQQHWDATIQRALLSRRQYTLFKAYRDADWAASEDSRHSLTGYCTFFGSTLISWKTKKQSTVSRSTTEAKYRSMGTTACELTWIFNLLKDLQVHVTIPIPFLCDNQAALHITTNLVFHLQLKHLKIDCHLVLDKYKSGFLAPSHVPSKAQLVDVFTKTLIDSHFLSLVSKLGLVNLLPSPT</sequence>
<organism evidence="1">
    <name type="scientific">Sesamum calycinum</name>
    <dbReference type="NCBI Taxonomy" id="2727403"/>
    <lineage>
        <taxon>Eukaryota</taxon>
        <taxon>Viridiplantae</taxon>
        <taxon>Streptophyta</taxon>
        <taxon>Embryophyta</taxon>
        <taxon>Tracheophyta</taxon>
        <taxon>Spermatophyta</taxon>
        <taxon>Magnoliopsida</taxon>
        <taxon>eudicotyledons</taxon>
        <taxon>Gunneridae</taxon>
        <taxon>Pentapetalae</taxon>
        <taxon>asterids</taxon>
        <taxon>lamiids</taxon>
        <taxon>Lamiales</taxon>
        <taxon>Pedaliaceae</taxon>
        <taxon>Sesamum</taxon>
    </lineage>
</organism>
<gene>
    <name evidence="1" type="ORF">Scaly_1911700</name>
</gene>
<dbReference type="PANTHER" id="PTHR11439">
    <property type="entry name" value="GAG-POL-RELATED RETROTRANSPOSON"/>
    <property type="match status" value="1"/>
</dbReference>
<proteinExistence type="predicted"/>
<accession>A0AAW2NIY1</accession>
<reference evidence="1" key="2">
    <citation type="journal article" date="2024" name="Plant">
        <title>Genomic evolution and insights into agronomic trait innovations of Sesamum species.</title>
        <authorList>
            <person name="Miao H."/>
            <person name="Wang L."/>
            <person name="Qu L."/>
            <person name="Liu H."/>
            <person name="Sun Y."/>
            <person name="Le M."/>
            <person name="Wang Q."/>
            <person name="Wei S."/>
            <person name="Zheng Y."/>
            <person name="Lin W."/>
            <person name="Duan Y."/>
            <person name="Cao H."/>
            <person name="Xiong S."/>
            <person name="Wang X."/>
            <person name="Wei L."/>
            <person name="Li C."/>
            <person name="Ma Q."/>
            <person name="Ju M."/>
            <person name="Zhao R."/>
            <person name="Li G."/>
            <person name="Mu C."/>
            <person name="Tian Q."/>
            <person name="Mei H."/>
            <person name="Zhang T."/>
            <person name="Gao T."/>
            <person name="Zhang H."/>
        </authorList>
    </citation>
    <scope>NUCLEOTIDE SEQUENCE</scope>
    <source>
        <strain evidence="1">KEN8</strain>
    </source>
</reference>